<dbReference type="NCBIfam" id="TIGR04076">
    <property type="entry name" value="TIGR04076 family protein"/>
    <property type="match status" value="1"/>
</dbReference>
<dbReference type="AlphaFoldDB" id="A0A6G8F3P8"/>
<evidence type="ECO:0000313" key="1">
    <source>
        <dbReference type="EMBL" id="QIM10802.1"/>
    </source>
</evidence>
<evidence type="ECO:0008006" key="2">
    <source>
        <dbReference type="Google" id="ProtNLM"/>
    </source>
</evidence>
<sequence length="116" mass="13172">MKKVKITVLRCTFNEDMAKQYAEPGLKPCSVLKEGQVFYAGLGKPDGFCDGAWRTIHPYVFALANGAKRFYFNDWVRHDGMAITCCNDGLRPVFFKLEVTDEEVPSPFNDGHNVYQ</sequence>
<reference evidence="1" key="1">
    <citation type="journal article" date="2020" name="J. ISSAAS">
        <title>Lactobacilli and other gastrointestinal microbiota of Peromyscus leucopus, reservoir host for agents of Lyme disease and other zoonoses in North America.</title>
        <authorList>
            <person name="Milovic A."/>
            <person name="Bassam K."/>
            <person name="Shao H."/>
            <person name="Chatzistamou I."/>
            <person name="Tufts D.M."/>
            <person name="Diuk-Wasser M."/>
            <person name="Barbour A.G."/>
        </authorList>
    </citation>
    <scope>NUCLEOTIDE SEQUENCE</scope>
    <source>
        <strain evidence="1">LL71</strain>
    </source>
</reference>
<proteinExistence type="predicted"/>
<accession>A0A6G8F3P8</accession>
<gene>
    <name evidence="1" type="ORF">Muribac1_0110</name>
</gene>
<name>A0A6G8F3P8_9BACT</name>
<protein>
    <recommendedName>
        <fullName evidence="2">TIGR04076 family protein</fullName>
    </recommendedName>
</protein>
<organism evidence="1">
    <name type="scientific">uncultured Muribaculaceae bacterium</name>
    <dbReference type="NCBI Taxonomy" id="2301481"/>
    <lineage>
        <taxon>Bacteria</taxon>
        <taxon>Pseudomonadati</taxon>
        <taxon>Bacteroidota</taxon>
        <taxon>Bacteroidia</taxon>
        <taxon>Bacteroidales</taxon>
        <taxon>Muribaculaceae</taxon>
        <taxon>environmental samples</taxon>
    </lineage>
</organism>
<dbReference type="InterPro" id="IPR023811">
    <property type="entry name" value="CHP04076"/>
</dbReference>
<dbReference type="EMBL" id="MT002444">
    <property type="protein sequence ID" value="QIM10802.1"/>
    <property type="molecule type" value="Genomic_DNA"/>
</dbReference>